<evidence type="ECO:0000313" key="5">
    <source>
        <dbReference type="Proteomes" id="UP001304243"/>
    </source>
</evidence>
<organism evidence="4 5">
    <name type="scientific">Mucor velutinosus</name>
    <dbReference type="NCBI Taxonomy" id="708070"/>
    <lineage>
        <taxon>Eukaryota</taxon>
        <taxon>Fungi</taxon>
        <taxon>Fungi incertae sedis</taxon>
        <taxon>Mucoromycota</taxon>
        <taxon>Mucoromycotina</taxon>
        <taxon>Mucoromycetes</taxon>
        <taxon>Mucorales</taxon>
        <taxon>Mucorineae</taxon>
        <taxon>Mucoraceae</taxon>
        <taxon>Mucor</taxon>
    </lineage>
</organism>
<dbReference type="RefSeq" id="XP_064684405.1">
    <property type="nucleotide sequence ID" value="XM_064820485.1"/>
</dbReference>
<name>A0AAN7DJB4_9FUNG</name>
<keyword evidence="3" id="KW-0812">Transmembrane</keyword>
<evidence type="ECO:0000256" key="3">
    <source>
        <dbReference type="SAM" id="Phobius"/>
    </source>
</evidence>
<evidence type="ECO:0000256" key="1">
    <source>
        <dbReference type="SAM" id="Coils"/>
    </source>
</evidence>
<feature type="compositionally biased region" description="Low complexity" evidence="2">
    <location>
        <begin position="163"/>
        <end position="189"/>
    </location>
</feature>
<feature type="coiled-coil region" evidence="1">
    <location>
        <begin position="339"/>
        <end position="366"/>
    </location>
</feature>
<evidence type="ECO:0000256" key="2">
    <source>
        <dbReference type="SAM" id="MobiDB-lite"/>
    </source>
</evidence>
<evidence type="ECO:0000313" key="4">
    <source>
        <dbReference type="EMBL" id="KAK4517739.1"/>
    </source>
</evidence>
<dbReference type="AlphaFoldDB" id="A0AAN7DJB4"/>
<sequence length="467" mass="53110">MYVDPYIRISHNRHWLTNNAKKNKHNKSQATASTPVLIKKKSRHLQHEKKFNPEVIDTFCFHWPDMHSYVLVRVLESTIAILPVRSRLAFLYFHHATLPTHPSPQDLRKALRPVAAARGSSKLIHDMFKSWKHTLAIDEENLGGGGGTGNANAEHDEEDLFANKSDSNSSSDDNNNTNTSNTSSSTFNNLTETPPSTPKVHANVTLSDVLSYERNLRNGWIHAPCTVTDDENMFDNNVILTTRHTELKLTARCFSEKMMFMNLVKLQHTILRNLTLDTENPNIDANEGSGIDDDDNSAHPTTRRPSSKSNATTIGVREISSSVVVESVQRETEQELHNIQQLICRINAAKQDISDYTRQLLELDQSLDSTMDTTLNIQFGPLKRVLDYVNHQLADSITQYHVDRSRIAQLQERVSVHTAFLKGASQRYEQIKKRVRSHAWYPWLYTGLAGLVLLISITAAYYFYYIN</sequence>
<gene>
    <name evidence="4" type="ORF">ATC70_001081</name>
</gene>
<protein>
    <submittedName>
        <fullName evidence="4">Uncharacterized protein</fullName>
    </submittedName>
</protein>
<dbReference type="Proteomes" id="UP001304243">
    <property type="component" value="Unassembled WGS sequence"/>
</dbReference>
<feature type="transmembrane region" description="Helical" evidence="3">
    <location>
        <begin position="440"/>
        <end position="464"/>
    </location>
</feature>
<keyword evidence="3" id="KW-1133">Transmembrane helix</keyword>
<feature type="region of interest" description="Disordered" evidence="2">
    <location>
        <begin position="162"/>
        <end position="200"/>
    </location>
</feature>
<keyword evidence="3" id="KW-0472">Membrane</keyword>
<keyword evidence="5" id="KW-1185">Reference proteome</keyword>
<dbReference type="GeneID" id="89944783"/>
<proteinExistence type="predicted"/>
<comment type="caution">
    <text evidence="4">The sequence shown here is derived from an EMBL/GenBank/DDBJ whole genome shotgun (WGS) entry which is preliminary data.</text>
</comment>
<keyword evidence="1" id="KW-0175">Coiled coil</keyword>
<feature type="region of interest" description="Disordered" evidence="2">
    <location>
        <begin position="279"/>
        <end position="312"/>
    </location>
</feature>
<accession>A0AAN7DJB4</accession>
<dbReference type="EMBL" id="JASEJX010000013">
    <property type="protein sequence ID" value="KAK4517739.1"/>
    <property type="molecule type" value="Genomic_DNA"/>
</dbReference>
<reference evidence="4 5" key="1">
    <citation type="submission" date="2022-11" db="EMBL/GenBank/DDBJ databases">
        <title>Mucor velutinosus strain NIH1002 WGS.</title>
        <authorList>
            <person name="Subramanian P."/>
            <person name="Mullikin J.C."/>
            <person name="Segre J.A."/>
            <person name="Zelazny A.M."/>
        </authorList>
    </citation>
    <scope>NUCLEOTIDE SEQUENCE [LARGE SCALE GENOMIC DNA]</scope>
    <source>
        <strain evidence="4 5">NIH1002</strain>
    </source>
</reference>